<gene>
    <name evidence="2" type="ORF">RMAR0315_LOCUS760</name>
</gene>
<dbReference type="EMBL" id="HBEK01001335">
    <property type="protein sequence ID" value="CAD8390785.1"/>
    <property type="molecule type" value="Transcribed_RNA"/>
</dbReference>
<protein>
    <recommendedName>
        <fullName evidence="3">Transmembrane protein</fullName>
    </recommendedName>
</protein>
<evidence type="ECO:0000313" key="2">
    <source>
        <dbReference type="EMBL" id="CAD8390785.1"/>
    </source>
</evidence>
<evidence type="ECO:0000256" key="1">
    <source>
        <dbReference type="SAM" id="Phobius"/>
    </source>
</evidence>
<keyword evidence="1" id="KW-0472">Membrane</keyword>
<keyword evidence="1" id="KW-1133">Transmembrane helix</keyword>
<organism evidence="2">
    <name type="scientific">Rhodosorus marinus</name>
    <dbReference type="NCBI Taxonomy" id="101924"/>
    <lineage>
        <taxon>Eukaryota</taxon>
        <taxon>Rhodophyta</taxon>
        <taxon>Stylonematophyceae</taxon>
        <taxon>Stylonematales</taxon>
        <taxon>Stylonemataceae</taxon>
        <taxon>Rhodosorus</taxon>
    </lineage>
</organism>
<proteinExistence type="predicted"/>
<name>A0A7S0BFB5_9RHOD</name>
<feature type="transmembrane region" description="Helical" evidence="1">
    <location>
        <begin position="52"/>
        <end position="75"/>
    </location>
</feature>
<reference evidence="2" key="1">
    <citation type="submission" date="2021-01" db="EMBL/GenBank/DDBJ databases">
        <authorList>
            <person name="Corre E."/>
            <person name="Pelletier E."/>
            <person name="Niang G."/>
            <person name="Scheremetjew M."/>
            <person name="Finn R."/>
            <person name="Kale V."/>
            <person name="Holt S."/>
            <person name="Cochrane G."/>
            <person name="Meng A."/>
            <person name="Brown T."/>
            <person name="Cohen L."/>
        </authorList>
    </citation>
    <scope>NUCLEOTIDE SEQUENCE</scope>
    <source>
        <strain evidence="2">UTEX LB 2760</strain>
    </source>
</reference>
<sequence>MVGRSFGNLERSLEVKKRPATSLSLLREAAPSERAAKLASFQRQRTNLCAKFWIPSFLLLSGPKVLLYFCSYILFGVFPAEGRMTLVHTYLFDFPVVGCSRFWSVFLISSSPPW</sequence>
<keyword evidence="1" id="KW-0812">Transmembrane</keyword>
<accession>A0A7S0BFB5</accession>
<evidence type="ECO:0008006" key="3">
    <source>
        <dbReference type="Google" id="ProtNLM"/>
    </source>
</evidence>
<dbReference type="AlphaFoldDB" id="A0A7S0BFB5"/>